<evidence type="ECO:0000313" key="3">
    <source>
        <dbReference type="Proteomes" id="UP001530293"/>
    </source>
</evidence>
<comment type="caution">
    <text evidence="2">The sequence shown here is derived from an EMBL/GenBank/DDBJ whole genome shotgun (WGS) entry which is preliminary data.</text>
</comment>
<gene>
    <name evidence="2" type="ORF">ACHAWU_007449</name>
</gene>
<dbReference type="Proteomes" id="UP001530293">
    <property type="component" value="Unassembled WGS sequence"/>
</dbReference>
<dbReference type="AlphaFoldDB" id="A0ABD3MS19"/>
<feature type="compositionally biased region" description="Basic and acidic residues" evidence="1">
    <location>
        <begin position="377"/>
        <end position="386"/>
    </location>
</feature>
<proteinExistence type="predicted"/>
<sequence>MHRCHILLKKATKTIAAKSKSKPKPKPTSTSLTATAKAKAAAAKVVTSSGTTGTDKGKEAILKQIPLYHHVQPTLFPRLQPGTRPYLIRHVSSSMSAAYSLLRWQESRDRFRSLINGNGTTKQGPVINTIIRQSFMGMFKRLTLYQDLCHPLFHGDGCRFSNSSKRMHKVDIHEFMMGCRWALEHFHRTKEELLVKPFSIKDMDWRTPFIVPHIASQDPTSLEYHFIQMTTPTIFFSLKLEGINRLVKLQRNRSTRRVGKATTWRTKWYGWDRQEYGRLLTAAATEMKTTTLPKCENIRVRNVALLSARVREIYPPPPSRPTSPFDHRKISNKEAQVITQLEVLYELQQNERDDHGGNNKETTLVMVGTFEACLEGDPNHRNRTDGGEDDNATTTTTTKHYDWKLAHYREAHEFIL</sequence>
<keyword evidence="3" id="KW-1185">Reference proteome</keyword>
<protein>
    <submittedName>
        <fullName evidence="2">Uncharacterized protein</fullName>
    </submittedName>
</protein>
<evidence type="ECO:0000313" key="2">
    <source>
        <dbReference type="EMBL" id="KAL3766786.1"/>
    </source>
</evidence>
<evidence type="ECO:0000256" key="1">
    <source>
        <dbReference type="SAM" id="MobiDB-lite"/>
    </source>
</evidence>
<dbReference type="EMBL" id="JALLBG020000080">
    <property type="protein sequence ID" value="KAL3766786.1"/>
    <property type="molecule type" value="Genomic_DNA"/>
</dbReference>
<feature type="region of interest" description="Disordered" evidence="1">
    <location>
        <begin position="375"/>
        <end position="395"/>
    </location>
</feature>
<organism evidence="2 3">
    <name type="scientific">Discostella pseudostelligera</name>
    <dbReference type="NCBI Taxonomy" id="259834"/>
    <lineage>
        <taxon>Eukaryota</taxon>
        <taxon>Sar</taxon>
        <taxon>Stramenopiles</taxon>
        <taxon>Ochrophyta</taxon>
        <taxon>Bacillariophyta</taxon>
        <taxon>Coscinodiscophyceae</taxon>
        <taxon>Thalassiosirophycidae</taxon>
        <taxon>Stephanodiscales</taxon>
        <taxon>Stephanodiscaceae</taxon>
        <taxon>Discostella</taxon>
    </lineage>
</organism>
<reference evidence="2 3" key="1">
    <citation type="submission" date="2024-10" db="EMBL/GenBank/DDBJ databases">
        <title>Updated reference genomes for cyclostephanoid diatoms.</title>
        <authorList>
            <person name="Roberts W.R."/>
            <person name="Alverson A.J."/>
        </authorList>
    </citation>
    <scope>NUCLEOTIDE SEQUENCE [LARGE SCALE GENOMIC DNA]</scope>
    <source>
        <strain evidence="2 3">AJA232-27</strain>
    </source>
</reference>
<accession>A0ABD3MS19</accession>
<name>A0ABD3MS19_9STRA</name>